<keyword evidence="2 4" id="KW-0479">Metal-binding</keyword>
<evidence type="ECO:0000256" key="5">
    <source>
        <dbReference type="SAM" id="Phobius"/>
    </source>
</evidence>
<evidence type="ECO:0000256" key="2">
    <source>
        <dbReference type="ARBA" id="ARBA00022723"/>
    </source>
</evidence>
<dbReference type="InterPro" id="IPR009056">
    <property type="entry name" value="Cyt_c-like_dom"/>
</dbReference>
<dbReference type="GO" id="GO:0004130">
    <property type="term" value="F:cytochrome-c peroxidase activity"/>
    <property type="evidence" value="ECO:0007669"/>
    <property type="project" value="TreeGrafter"/>
</dbReference>
<keyword evidence="3 4" id="KW-0408">Iron</keyword>
<dbReference type="GO" id="GO:0046872">
    <property type="term" value="F:metal ion binding"/>
    <property type="evidence" value="ECO:0007669"/>
    <property type="project" value="UniProtKB-KW"/>
</dbReference>
<reference evidence="7 8" key="1">
    <citation type="submission" date="2016-10" db="EMBL/GenBank/DDBJ databases">
        <authorList>
            <person name="de Groot N.N."/>
        </authorList>
    </citation>
    <scope>NUCLEOTIDE SEQUENCE [LARGE SCALE GENOMIC DNA]</scope>
    <source>
        <strain evidence="7 8">DSM 18180</strain>
    </source>
</reference>
<evidence type="ECO:0000313" key="7">
    <source>
        <dbReference type="EMBL" id="SFZ89574.1"/>
    </source>
</evidence>
<feature type="domain" description="Cytochrome c" evidence="6">
    <location>
        <begin position="341"/>
        <end position="472"/>
    </location>
</feature>
<protein>
    <submittedName>
        <fullName evidence="7">CxxC motif-containing protein, DUF1111 family</fullName>
    </submittedName>
</protein>
<dbReference type="InterPro" id="IPR010538">
    <property type="entry name" value="DHOR"/>
</dbReference>
<dbReference type="Proteomes" id="UP000182544">
    <property type="component" value="Unassembled WGS sequence"/>
</dbReference>
<feature type="transmembrane region" description="Helical" evidence="5">
    <location>
        <begin position="12"/>
        <end position="29"/>
    </location>
</feature>
<evidence type="ECO:0000313" key="8">
    <source>
        <dbReference type="Proteomes" id="UP000182544"/>
    </source>
</evidence>
<dbReference type="Gene3D" id="1.10.760.10">
    <property type="entry name" value="Cytochrome c-like domain"/>
    <property type="match status" value="1"/>
</dbReference>
<proteinExistence type="predicted"/>
<dbReference type="GO" id="GO:0009055">
    <property type="term" value="F:electron transfer activity"/>
    <property type="evidence" value="ECO:0007669"/>
    <property type="project" value="InterPro"/>
</dbReference>
<dbReference type="PROSITE" id="PS51257">
    <property type="entry name" value="PROKAR_LIPOPROTEIN"/>
    <property type="match status" value="1"/>
</dbReference>
<gene>
    <name evidence="7" type="ORF">SAMN05428642_101412</name>
</gene>
<dbReference type="SUPFAM" id="SSF46626">
    <property type="entry name" value="Cytochrome c"/>
    <property type="match status" value="1"/>
</dbReference>
<evidence type="ECO:0000259" key="6">
    <source>
        <dbReference type="PROSITE" id="PS51007"/>
    </source>
</evidence>
<evidence type="ECO:0000256" key="1">
    <source>
        <dbReference type="ARBA" id="ARBA00022617"/>
    </source>
</evidence>
<dbReference type="PANTHER" id="PTHR30600">
    <property type="entry name" value="CYTOCHROME C PEROXIDASE-RELATED"/>
    <property type="match status" value="1"/>
</dbReference>
<dbReference type="AlphaFoldDB" id="A0A1K2IBF6"/>
<keyword evidence="5" id="KW-1133">Transmembrane helix</keyword>
<dbReference type="STRING" id="369401.SAMN05428642_101412"/>
<dbReference type="EMBL" id="FPKV01000001">
    <property type="protein sequence ID" value="SFZ89574.1"/>
    <property type="molecule type" value="Genomic_DNA"/>
</dbReference>
<dbReference type="PROSITE" id="PS51007">
    <property type="entry name" value="CYTC"/>
    <property type="match status" value="1"/>
</dbReference>
<dbReference type="InterPro" id="IPR051395">
    <property type="entry name" value="Cytochrome_c_Peroxidase/MauG"/>
</dbReference>
<organism evidence="7 8">
    <name type="scientific">Flaviramulus basaltis</name>
    <dbReference type="NCBI Taxonomy" id="369401"/>
    <lineage>
        <taxon>Bacteria</taxon>
        <taxon>Pseudomonadati</taxon>
        <taxon>Bacteroidota</taxon>
        <taxon>Flavobacteriia</taxon>
        <taxon>Flavobacteriales</taxon>
        <taxon>Flavobacteriaceae</taxon>
        <taxon>Flaviramulus</taxon>
    </lineage>
</organism>
<dbReference type="Pfam" id="PF06537">
    <property type="entry name" value="DHOR"/>
    <property type="match status" value="1"/>
</dbReference>
<keyword evidence="5" id="KW-0812">Transmembrane</keyword>
<accession>A0A1K2IBF6</accession>
<keyword evidence="1 4" id="KW-0349">Heme</keyword>
<name>A0A1K2IBF6_9FLAO</name>
<dbReference type="GO" id="GO:0020037">
    <property type="term" value="F:heme binding"/>
    <property type="evidence" value="ECO:0007669"/>
    <property type="project" value="InterPro"/>
</dbReference>
<dbReference type="PIRSF" id="PIRSF028099">
    <property type="entry name" value="DUF1111"/>
    <property type="match status" value="1"/>
</dbReference>
<evidence type="ECO:0000256" key="3">
    <source>
        <dbReference type="ARBA" id="ARBA00023004"/>
    </source>
</evidence>
<sequence>MFFLFYKNSVKNFIYNLGFYSLLFIFITSCSKDDKDEYISLPSLENRLNAGGETTVFLTSSNSFSTPAPNLSSTNLDMHLDGDFQFEAAFVTAPAEVNGGIGPIFNNTSCVSCHPKDGRSGFPSSINALSGFFLRASIPGVADDGGPVPVPNFGLQIQNQAIFGYEPEAKFQVNYTPIIETLADGTKITLQKPEYSLIDTYVSVPSSILLSPRLAPPVFGLGLLEAITEFDILLNQDINDADGDGISGKANYVYNPISDAIEIGRFGWKANTSTILEQCAGAYSGDMGITTYIMANETGYGQTNGDDGLGDDPEITEDILNQVAFYCKTIGVPAPRNLDDESVKRGALLFESIDCAKCHIPSMETGSSLISEISNQTIFAYTDMLLHDMGEGLSDNRSDFLADGNEWKTRPLWGIGLTQVVNGHTDFLHDGRAKNITEAILWHGGEASKAKNDFKNLSTKDRTDLLSFLNSL</sequence>
<evidence type="ECO:0000256" key="4">
    <source>
        <dbReference type="PROSITE-ProRule" id="PRU00433"/>
    </source>
</evidence>
<keyword evidence="8" id="KW-1185">Reference proteome</keyword>
<keyword evidence="5" id="KW-0472">Membrane</keyword>
<dbReference type="InterPro" id="IPR036909">
    <property type="entry name" value="Cyt_c-like_dom_sf"/>
</dbReference>
<dbReference type="OrthoDB" id="9805202at2"/>
<dbReference type="PANTHER" id="PTHR30600:SF4">
    <property type="entry name" value="CYTOCHROME C DOMAIN-CONTAINING PROTEIN"/>
    <property type="match status" value="1"/>
</dbReference>